<dbReference type="OrthoDB" id="9782855at2"/>
<gene>
    <name evidence="7" type="primary">cfa_1</name>
    <name evidence="7" type="ORF">EC9_50230</name>
</gene>
<dbReference type="EMBL" id="CP036261">
    <property type="protein sequence ID" value="QDS90806.1"/>
    <property type="molecule type" value="Genomic_DNA"/>
</dbReference>
<feature type="active site" evidence="6">
    <location>
        <position position="392"/>
    </location>
</feature>
<dbReference type="EC" id="2.1.1.79" evidence="7"/>
<dbReference type="Pfam" id="PF02353">
    <property type="entry name" value="CMAS"/>
    <property type="match status" value="1"/>
</dbReference>
<dbReference type="GO" id="GO:0008825">
    <property type="term" value="F:cyclopropane-fatty-acyl-phospholipid synthase activity"/>
    <property type="evidence" value="ECO:0007669"/>
    <property type="project" value="UniProtKB-EC"/>
</dbReference>
<dbReference type="Proteomes" id="UP000319557">
    <property type="component" value="Chromosome"/>
</dbReference>
<keyword evidence="2 7" id="KW-0489">Methyltransferase</keyword>
<dbReference type="RefSeq" id="WP_145348560.1">
    <property type="nucleotide sequence ID" value="NZ_CP036261.1"/>
</dbReference>
<dbReference type="InterPro" id="IPR050723">
    <property type="entry name" value="CFA/CMAS"/>
</dbReference>
<dbReference type="InterPro" id="IPR029063">
    <property type="entry name" value="SAM-dependent_MTases_sf"/>
</dbReference>
<dbReference type="PIRSF" id="PIRSF003085">
    <property type="entry name" value="CMAS"/>
    <property type="match status" value="1"/>
</dbReference>
<protein>
    <submittedName>
        <fullName evidence="7">Cyclopropane-fatty-acyl-phospholipid synthase</fullName>
        <ecNumber evidence="7">2.1.1.79</ecNumber>
    </submittedName>
</protein>
<dbReference type="PANTHER" id="PTHR43667">
    <property type="entry name" value="CYCLOPROPANE-FATTY-ACYL-PHOSPHOLIPID SYNTHASE"/>
    <property type="match status" value="1"/>
</dbReference>
<evidence type="ECO:0000256" key="5">
    <source>
        <dbReference type="ARBA" id="ARBA00023098"/>
    </source>
</evidence>
<comment type="similarity">
    <text evidence="1">Belongs to the CFA/CMAS family.</text>
</comment>
<keyword evidence="3 7" id="KW-0808">Transferase</keyword>
<reference evidence="7 8" key="1">
    <citation type="submission" date="2019-02" db="EMBL/GenBank/DDBJ databases">
        <title>Deep-cultivation of Planctomycetes and their phenomic and genomic characterization uncovers novel biology.</title>
        <authorList>
            <person name="Wiegand S."/>
            <person name="Jogler M."/>
            <person name="Boedeker C."/>
            <person name="Pinto D."/>
            <person name="Vollmers J."/>
            <person name="Rivas-Marin E."/>
            <person name="Kohn T."/>
            <person name="Peeters S.H."/>
            <person name="Heuer A."/>
            <person name="Rast P."/>
            <person name="Oberbeckmann S."/>
            <person name="Bunk B."/>
            <person name="Jeske O."/>
            <person name="Meyerdierks A."/>
            <person name="Storesund J.E."/>
            <person name="Kallscheuer N."/>
            <person name="Luecker S."/>
            <person name="Lage O.M."/>
            <person name="Pohl T."/>
            <person name="Merkel B.J."/>
            <person name="Hornburger P."/>
            <person name="Mueller R.-W."/>
            <person name="Bruemmer F."/>
            <person name="Labrenz M."/>
            <person name="Spormann A.M."/>
            <person name="Op den Camp H."/>
            <person name="Overmann J."/>
            <person name="Amann R."/>
            <person name="Jetten M.S.M."/>
            <person name="Mascher T."/>
            <person name="Medema M.H."/>
            <person name="Devos D.P."/>
            <person name="Kaster A.-K."/>
            <person name="Ovreas L."/>
            <person name="Rohde M."/>
            <person name="Galperin M.Y."/>
            <person name="Jogler C."/>
        </authorList>
    </citation>
    <scope>NUCLEOTIDE SEQUENCE [LARGE SCALE GENOMIC DNA]</scope>
    <source>
        <strain evidence="7 8">EC9</strain>
    </source>
</reference>
<evidence type="ECO:0000256" key="3">
    <source>
        <dbReference type="ARBA" id="ARBA00022679"/>
    </source>
</evidence>
<dbReference type="SUPFAM" id="SSF53335">
    <property type="entry name" value="S-adenosyl-L-methionine-dependent methyltransferases"/>
    <property type="match status" value="1"/>
</dbReference>
<dbReference type="KEGG" id="ruv:EC9_50230"/>
<dbReference type="Gene3D" id="3.40.50.150">
    <property type="entry name" value="Vaccinia Virus protein VP39"/>
    <property type="match status" value="1"/>
</dbReference>
<keyword evidence="8" id="KW-1185">Reference proteome</keyword>
<evidence type="ECO:0000256" key="2">
    <source>
        <dbReference type="ARBA" id="ARBA00022603"/>
    </source>
</evidence>
<dbReference type="GO" id="GO:0032259">
    <property type="term" value="P:methylation"/>
    <property type="evidence" value="ECO:0007669"/>
    <property type="project" value="UniProtKB-KW"/>
</dbReference>
<organism evidence="7 8">
    <name type="scientific">Rosistilla ulvae</name>
    <dbReference type="NCBI Taxonomy" id="1930277"/>
    <lineage>
        <taxon>Bacteria</taxon>
        <taxon>Pseudomonadati</taxon>
        <taxon>Planctomycetota</taxon>
        <taxon>Planctomycetia</taxon>
        <taxon>Pirellulales</taxon>
        <taxon>Pirellulaceae</taxon>
        <taxon>Rosistilla</taxon>
    </lineage>
</organism>
<sequence length="413" mass="46920">MSTTATTLPHPAAPSLSWLQRSARGKLIDWLSTADGGVVRFSDSRQRRVLGTADEDGLQASLDVRTPEFYSQLATGGSLGFAESYLRNHWQTDDLTTLLRILYRNDCQTTGDTSWIAKLTRGLASFSHRLASNTLHGSRRNIAAHYDLSNEFFDLFLDSTGMYSSAYFAEDTFSLHEASEAKLQRICEKLDLQPQDHVLEIGTGWGGFALHAAQNYDVRLTTTTISSAQYQKAGQRFEAAGIADRVELLDSDYRDLVGSYDKLVSIEMIEAVGERFLKTYFQRCGSLLKPGGRFVLQGIVMPESRYDAYRRGADFIQKYIFPGGFLPSVAAMQQAVGQTTDLRLHTVEDLSPHYARTLHAWRQRFMRRLDDVRRLGFDDRFIRMWEYYLCYCEAAFSEQAVRVVQVVWDKPKR</sequence>
<keyword evidence="4" id="KW-0949">S-adenosyl-L-methionine</keyword>
<dbReference type="CDD" id="cd02440">
    <property type="entry name" value="AdoMet_MTases"/>
    <property type="match status" value="1"/>
</dbReference>
<dbReference type="InterPro" id="IPR003333">
    <property type="entry name" value="CMAS"/>
</dbReference>
<dbReference type="PANTHER" id="PTHR43667:SF2">
    <property type="entry name" value="FATTY ACID C-METHYL TRANSFERASE"/>
    <property type="match status" value="1"/>
</dbReference>
<proteinExistence type="inferred from homology"/>
<name>A0A517M7E8_9BACT</name>
<evidence type="ECO:0000256" key="6">
    <source>
        <dbReference type="PIRSR" id="PIRSR003085-1"/>
    </source>
</evidence>
<dbReference type="GO" id="GO:0008610">
    <property type="term" value="P:lipid biosynthetic process"/>
    <property type="evidence" value="ECO:0007669"/>
    <property type="project" value="InterPro"/>
</dbReference>
<accession>A0A517M7E8</accession>
<evidence type="ECO:0000256" key="4">
    <source>
        <dbReference type="ARBA" id="ARBA00022691"/>
    </source>
</evidence>
<evidence type="ECO:0000313" key="7">
    <source>
        <dbReference type="EMBL" id="QDS90806.1"/>
    </source>
</evidence>
<keyword evidence="5" id="KW-0443">Lipid metabolism</keyword>
<evidence type="ECO:0000313" key="8">
    <source>
        <dbReference type="Proteomes" id="UP000319557"/>
    </source>
</evidence>
<dbReference type="AlphaFoldDB" id="A0A517M7E8"/>
<evidence type="ECO:0000256" key="1">
    <source>
        <dbReference type="ARBA" id="ARBA00010815"/>
    </source>
</evidence>